<dbReference type="InterPro" id="IPR003855">
    <property type="entry name" value="K+_transporter"/>
</dbReference>
<keyword evidence="7 11" id="KW-0630">Potassium</keyword>
<dbReference type="GO" id="GO:0005886">
    <property type="term" value="C:plasma membrane"/>
    <property type="evidence" value="ECO:0007669"/>
    <property type="project" value="UniProtKB-SubCell"/>
</dbReference>
<feature type="transmembrane region" description="Helical" evidence="11">
    <location>
        <begin position="47"/>
        <end position="70"/>
    </location>
</feature>
<feature type="transmembrane region" description="Helical" evidence="11">
    <location>
        <begin position="237"/>
        <end position="259"/>
    </location>
</feature>
<evidence type="ECO:0000259" key="13">
    <source>
        <dbReference type="Pfam" id="PF22776"/>
    </source>
</evidence>
<evidence type="ECO:0000256" key="1">
    <source>
        <dbReference type="ARBA" id="ARBA00004141"/>
    </source>
</evidence>
<dbReference type="AlphaFoldDB" id="A0A521D045"/>
<evidence type="ECO:0000256" key="7">
    <source>
        <dbReference type="ARBA" id="ARBA00022958"/>
    </source>
</evidence>
<comment type="catalytic activity">
    <reaction evidence="11">
        <text>K(+)(in) + H(+)(in) = K(+)(out) + H(+)(out)</text>
        <dbReference type="Rhea" id="RHEA:28490"/>
        <dbReference type="ChEBI" id="CHEBI:15378"/>
        <dbReference type="ChEBI" id="CHEBI:29103"/>
    </reaction>
</comment>
<comment type="similarity">
    <text evidence="11">Belongs to the HAK/KUP transporter (TC 2.A.72) family.</text>
</comment>
<dbReference type="EMBL" id="FXSZ01000005">
    <property type="protein sequence ID" value="SMO65054.1"/>
    <property type="molecule type" value="Genomic_DNA"/>
</dbReference>
<feature type="transmembrane region" description="Helical" evidence="11">
    <location>
        <begin position="387"/>
        <end position="408"/>
    </location>
</feature>
<evidence type="ECO:0000256" key="5">
    <source>
        <dbReference type="ARBA" id="ARBA00022692"/>
    </source>
</evidence>
<keyword evidence="10 11" id="KW-0472">Membrane</keyword>
<feature type="transmembrane region" description="Helical" evidence="11">
    <location>
        <begin position="360"/>
        <end position="380"/>
    </location>
</feature>
<dbReference type="PANTHER" id="PTHR30540">
    <property type="entry name" value="OSMOTIC STRESS POTASSIUM TRANSPORTER"/>
    <property type="match status" value="1"/>
</dbReference>
<dbReference type="InterPro" id="IPR053951">
    <property type="entry name" value="K_trans_N"/>
</dbReference>
<evidence type="ECO:0000256" key="2">
    <source>
        <dbReference type="ARBA" id="ARBA00022448"/>
    </source>
</evidence>
<dbReference type="InterPro" id="IPR023051">
    <property type="entry name" value="Kup"/>
</dbReference>
<dbReference type="GO" id="GO:0015293">
    <property type="term" value="F:symporter activity"/>
    <property type="evidence" value="ECO:0007669"/>
    <property type="project" value="UniProtKB-UniRule"/>
</dbReference>
<name>A0A521D045_9SPHI</name>
<keyword evidence="8 11" id="KW-1133">Transmembrane helix</keyword>
<feature type="transmembrane region" description="Helical" evidence="11">
    <location>
        <begin position="414"/>
        <end position="433"/>
    </location>
</feature>
<dbReference type="Pfam" id="PF22776">
    <property type="entry name" value="K_trans_C"/>
    <property type="match status" value="1"/>
</dbReference>
<dbReference type="PANTHER" id="PTHR30540:SF83">
    <property type="entry name" value="K+ POTASSIUM TRANSPORTER"/>
    <property type="match status" value="1"/>
</dbReference>
<accession>A0A521D045</accession>
<feature type="transmembrane region" description="Helical" evidence="11">
    <location>
        <begin position="96"/>
        <end position="114"/>
    </location>
</feature>
<dbReference type="Proteomes" id="UP000315971">
    <property type="component" value="Unassembled WGS sequence"/>
</dbReference>
<feature type="transmembrane region" description="Helical" evidence="11">
    <location>
        <begin position="165"/>
        <end position="186"/>
    </location>
</feature>
<feature type="domain" description="K+ potassium transporter C-terminal" evidence="13">
    <location>
        <begin position="470"/>
        <end position="635"/>
    </location>
</feature>
<evidence type="ECO:0000256" key="9">
    <source>
        <dbReference type="ARBA" id="ARBA00023065"/>
    </source>
</evidence>
<keyword evidence="4 11" id="KW-0633">Potassium transport</keyword>
<dbReference type="OrthoDB" id="9805577at2"/>
<dbReference type="HAMAP" id="MF_01522">
    <property type="entry name" value="Kup"/>
    <property type="match status" value="1"/>
</dbReference>
<keyword evidence="3 11" id="KW-1003">Cell membrane</keyword>
<reference evidence="14 15" key="1">
    <citation type="submission" date="2017-05" db="EMBL/GenBank/DDBJ databases">
        <authorList>
            <person name="Varghese N."/>
            <person name="Submissions S."/>
        </authorList>
    </citation>
    <scope>NUCLEOTIDE SEQUENCE [LARGE SCALE GENOMIC DNA]</scope>
    <source>
        <strain evidence="14 15">DSM 21342</strain>
    </source>
</reference>
<comment type="subcellular location">
    <subcellularLocation>
        <location evidence="11">Cell membrane</location>
        <topology evidence="11">Multi-pass membrane protein</topology>
    </subcellularLocation>
    <subcellularLocation>
        <location evidence="1">Membrane</location>
        <topology evidence="1">Multi-pass membrane protein</topology>
    </subcellularLocation>
</comment>
<evidence type="ECO:0000256" key="6">
    <source>
        <dbReference type="ARBA" id="ARBA00022847"/>
    </source>
</evidence>
<keyword evidence="6 11" id="KW-0769">Symport</keyword>
<evidence type="ECO:0000256" key="8">
    <source>
        <dbReference type="ARBA" id="ARBA00022989"/>
    </source>
</evidence>
<keyword evidence="5 11" id="KW-0812">Transmembrane</keyword>
<feature type="transmembrane region" description="Helical" evidence="11">
    <location>
        <begin position="12"/>
        <end position="35"/>
    </location>
</feature>
<comment type="function">
    <text evidence="11">Transport of potassium into the cell. Likely operates as a K(+):H(+) symporter.</text>
</comment>
<evidence type="ECO:0000256" key="10">
    <source>
        <dbReference type="ARBA" id="ARBA00023136"/>
    </source>
</evidence>
<keyword evidence="15" id="KW-1185">Reference proteome</keyword>
<keyword evidence="9 11" id="KW-0406">Ion transport</keyword>
<gene>
    <name evidence="11" type="primary">kup</name>
    <name evidence="14" type="ORF">SAMN06265350_10581</name>
</gene>
<evidence type="ECO:0000259" key="12">
    <source>
        <dbReference type="Pfam" id="PF02705"/>
    </source>
</evidence>
<sequence length="646" mass="72683">MSTQSHKLTRVSAAGLLISLGIIYGDIGTSPLYVFKAIISGQKISEYLVLGGISCVFWTLTLQTTLKYVIITLEADNKGEGGIFSLFSLVRKKSKWLVVPAMIGGCALLADGIITPPITVTSAIEGLRLINPEIPVIPIVLVILSLLFFIQQFGTSIVGKSFGPIMLLWFSMLGVLGIWQVLQYPMVLKALNPYYAYNILFNNPHGFLILGAVFLCTTGAEALYSDLGHCGKHNIRVSWAFVKTCLILNYLGQGAWLLTVHSGNVTDLNPFYGMMPAQFQLFGIALATAAAVVASQALISGSYTLISEAVRMNLWPKVRISYPTETKGQLYVPSINWLMWAGCCFVVLHFEESGAMEAAYGLSITIAMLMTTVLMAVFLVTRKFSYAIVGIFIGLYIAVESAFLLGNLSKFMHGGYFTLMLGMIIFSVMWAWYRARKIKNRYVKFVEVEDYYEIIEDLSKDSTVPKYSSQLVYLTSANFDSEIESKIVYSILQKQPKRADVYWLVHVDVLDEPYKRDYKVMEMVPGVLYRIDFRLGFREEQRISVLFRKVVEELVRNKEVTITSRYESLKKHNLVGDFRFVMLEKILSNPRALPFSERITMYYYFILKKLSLSEEKGFGLDLSSIAVEKVPLVLENTENVEISRVN</sequence>
<feature type="transmembrane region" description="Helical" evidence="11">
    <location>
        <begin position="328"/>
        <end position="348"/>
    </location>
</feature>
<evidence type="ECO:0000256" key="4">
    <source>
        <dbReference type="ARBA" id="ARBA00022538"/>
    </source>
</evidence>
<evidence type="ECO:0000313" key="14">
    <source>
        <dbReference type="EMBL" id="SMO65054.1"/>
    </source>
</evidence>
<evidence type="ECO:0000313" key="15">
    <source>
        <dbReference type="Proteomes" id="UP000315971"/>
    </source>
</evidence>
<dbReference type="Pfam" id="PF02705">
    <property type="entry name" value="K_trans"/>
    <property type="match status" value="1"/>
</dbReference>
<dbReference type="InterPro" id="IPR053952">
    <property type="entry name" value="K_trans_C"/>
</dbReference>
<dbReference type="RefSeq" id="WP_142603602.1">
    <property type="nucleotide sequence ID" value="NZ_FXSZ01000005.1"/>
</dbReference>
<evidence type="ECO:0000256" key="11">
    <source>
        <dbReference type="HAMAP-Rule" id="MF_01522"/>
    </source>
</evidence>
<feature type="transmembrane region" description="Helical" evidence="11">
    <location>
        <begin position="134"/>
        <end position="153"/>
    </location>
</feature>
<evidence type="ECO:0000256" key="3">
    <source>
        <dbReference type="ARBA" id="ARBA00022475"/>
    </source>
</evidence>
<dbReference type="GO" id="GO:0015079">
    <property type="term" value="F:potassium ion transmembrane transporter activity"/>
    <property type="evidence" value="ECO:0007669"/>
    <property type="project" value="UniProtKB-UniRule"/>
</dbReference>
<organism evidence="14 15">
    <name type="scientific">Solitalea koreensis</name>
    <dbReference type="NCBI Taxonomy" id="543615"/>
    <lineage>
        <taxon>Bacteria</taxon>
        <taxon>Pseudomonadati</taxon>
        <taxon>Bacteroidota</taxon>
        <taxon>Sphingobacteriia</taxon>
        <taxon>Sphingobacteriales</taxon>
        <taxon>Sphingobacteriaceae</taxon>
        <taxon>Solitalea</taxon>
    </lineage>
</organism>
<protein>
    <recommendedName>
        <fullName evidence="11">Probable potassium transport system protein Kup</fullName>
    </recommendedName>
</protein>
<feature type="domain" description="K+ potassium transporter integral membrane" evidence="12">
    <location>
        <begin position="17"/>
        <end position="445"/>
    </location>
</feature>
<keyword evidence="2 11" id="KW-0813">Transport</keyword>
<feature type="transmembrane region" description="Helical" evidence="11">
    <location>
        <begin position="279"/>
        <end position="307"/>
    </location>
</feature>
<proteinExistence type="inferred from homology"/>